<keyword evidence="20" id="KW-0168">Coated pit</keyword>
<evidence type="ECO:0000256" key="25">
    <source>
        <dbReference type="ARBA" id="ARBA00067828"/>
    </source>
</evidence>
<proteinExistence type="inferred from homology"/>
<evidence type="ECO:0000256" key="4">
    <source>
        <dbReference type="ARBA" id="ARBA00004223"/>
    </source>
</evidence>
<evidence type="ECO:0000256" key="14">
    <source>
        <dbReference type="ARBA" id="ARBA00022753"/>
    </source>
</evidence>
<dbReference type="NCBIfam" id="TIGR00231">
    <property type="entry name" value="small_GTP"/>
    <property type="match status" value="1"/>
</dbReference>
<dbReference type="Gene3D" id="3.40.50.300">
    <property type="entry name" value="P-loop containing nucleotide triphosphate hydrolases"/>
    <property type="match status" value="1"/>
</dbReference>
<reference evidence="27" key="3">
    <citation type="submission" date="2025-09" db="UniProtKB">
        <authorList>
            <consortium name="Ensembl"/>
        </authorList>
    </citation>
    <scope>IDENTIFICATION</scope>
    <source>
        <strain evidence="27">Hereford</strain>
    </source>
</reference>
<dbReference type="Pfam" id="PF00071">
    <property type="entry name" value="Ras"/>
    <property type="match status" value="1"/>
</dbReference>
<evidence type="ECO:0000313" key="28">
    <source>
        <dbReference type="Proteomes" id="UP000009136"/>
    </source>
</evidence>
<dbReference type="GO" id="GO:0042470">
    <property type="term" value="C:melanosome"/>
    <property type="evidence" value="ECO:0007669"/>
    <property type="project" value="UniProtKB-SubCell"/>
</dbReference>
<gene>
    <name evidence="27" type="primary">RAB35</name>
</gene>
<keyword evidence="19" id="KW-0472">Membrane</keyword>
<evidence type="ECO:0000256" key="20">
    <source>
        <dbReference type="ARBA" id="ARBA00023176"/>
    </source>
</evidence>
<name>A0AAA9TWE6_BOVIN</name>
<keyword evidence="23" id="KW-0968">Cytoplasmic vesicle</keyword>
<evidence type="ECO:0000256" key="13">
    <source>
        <dbReference type="ARBA" id="ARBA00022741"/>
    </source>
</evidence>
<evidence type="ECO:0000256" key="9">
    <source>
        <dbReference type="ARBA" id="ARBA00022448"/>
    </source>
</evidence>
<keyword evidence="28" id="KW-1185">Reference proteome</keyword>
<evidence type="ECO:0000256" key="10">
    <source>
        <dbReference type="ARBA" id="ARBA00022475"/>
    </source>
</evidence>
<evidence type="ECO:0000313" key="27">
    <source>
        <dbReference type="Ensembl" id="ENSBTAP00000101501.1"/>
    </source>
</evidence>
<keyword evidence="21" id="KW-0449">Lipoprotein</keyword>
<protein>
    <recommendedName>
        <fullName evidence="25">Ras-related protein Rab-35</fullName>
        <ecNumber evidence="8">3.6.5.2</ecNumber>
    </recommendedName>
</protein>
<dbReference type="GO" id="GO:0003925">
    <property type="term" value="F:G protein activity"/>
    <property type="evidence" value="ECO:0007669"/>
    <property type="project" value="UniProtKB-EC"/>
</dbReference>
<dbReference type="GO" id="GO:0005768">
    <property type="term" value="C:endosome"/>
    <property type="evidence" value="ECO:0007669"/>
    <property type="project" value="UniProtKB-SubCell"/>
</dbReference>
<dbReference type="GO" id="GO:0030136">
    <property type="term" value="C:clathrin-coated vesicle"/>
    <property type="evidence" value="ECO:0007669"/>
    <property type="project" value="UniProtKB-SubCell"/>
</dbReference>
<dbReference type="GO" id="GO:0005525">
    <property type="term" value="F:GTP binding"/>
    <property type="evidence" value="ECO:0007669"/>
    <property type="project" value="UniProtKB-KW"/>
</dbReference>
<dbReference type="InterPro" id="IPR005225">
    <property type="entry name" value="Small_GTP-bd"/>
</dbReference>
<keyword evidence="9" id="KW-0813">Transport</keyword>
<sequence length="408" mass="44920">VHSPEKLGARRKPRPARSLRASRSLSAALAGLKDEATAASPPRATVGLARHSGILAAKAWLQLRSRSSQHSRPRTAGGRRWWRRRSLKSHGQDKPAPPGPRQGAGAVRERGEGVAGRHCGCAEAGPGAAPAQWRGGAGRSEAAAAAAAAEEEEEEEGERREVFLSVPAVCSGSGSAAAGAARREPRIPRPAPTPPARPRARARASPARHGPGLRPPLQAAHHRRQRCRQEQLTVTFCRQHFLSYITTIGVDFKIRTVEINGEKVKLQIWDTAGQERFRTITSTYYRGTHGVIVVYDVTSAESFVNVKRWLHEINQNCDDVCRILVGNKNDDPERKVVETEDAYKFAGQMGIQLFETSAKENVNVEEMFNCITELVLRAKKDNLAKQQQQQQNDVVKLTKNSKRKKRCC</sequence>
<keyword evidence="10" id="KW-1003">Cell membrane</keyword>
<evidence type="ECO:0000256" key="19">
    <source>
        <dbReference type="ARBA" id="ARBA00023136"/>
    </source>
</evidence>
<dbReference type="InterPro" id="IPR001806">
    <property type="entry name" value="Small_GTPase"/>
</dbReference>
<keyword evidence="18" id="KW-0342">GTP-binding</keyword>
<keyword evidence="13" id="KW-0547">Nucleotide-binding</keyword>
<evidence type="ECO:0000256" key="18">
    <source>
        <dbReference type="ARBA" id="ARBA00023134"/>
    </source>
</evidence>
<evidence type="ECO:0000256" key="17">
    <source>
        <dbReference type="ARBA" id="ARBA00022927"/>
    </source>
</evidence>
<keyword evidence="12" id="KW-0479">Metal-binding</keyword>
<feature type="region of interest" description="Disordered" evidence="26">
    <location>
        <begin position="62"/>
        <end position="161"/>
    </location>
</feature>
<feature type="compositionally biased region" description="Low complexity" evidence="26">
    <location>
        <begin position="139"/>
        <end position="148"/>
    </location>
</feature>
<dbReference type="InterPro" id="IPR027417">
    <property type="entry name" value="P-loop_NTPase"/>
</dbReference>
<accession>A0AAA9TWE6</accession>
<dbReference type="SMART" id="SM00175">
    <property type="entry name" value="RAB"/>
    <property type="match status" value="1"/>
</dbReference>
<keyword evidence="15" id="KW-0378">Hydrolase</keyword>
<keyword evidence="17" id="KW-0653">Protein transport</keyword>
<dbReference type="AlphaFoldDB" id="A0AAA9TWE6"/>
<comment type="catalytic activity">
    <reaction evidence="24">
        <text>GTP + H2O = GDP + phosphate + H(+)</text>
        <dbReference type="Rhea" id="RHEA:19669"/>
        <dbReference type="ChEBI" id="CHEBI:15377"/>
        <dbReference type="ChEBI" id="CHEBI:15378"/>
        <dbReference type="ChEBI" id="CHEBI:37565"/>
        <dbReference type="ChEBI" id="CHEBI:43474"/>
        <dbReference type="ChEBI" id="CHEBI:58189"/>
        <dbReference type="EC" id="3.6.5.2"/>
    </reaction>
    <physiologicalReaction direction="left-to-right" evidence="24">
        <dbReference type="Rhea" id="RHEA:19670"/>
    </physiologicalReaction>
</comment>
<evidence type="ECO:0000256" key="7">
    <source>
        <dbReference type="ARBA" id="ARBA00006270"/>
    </source>
</evidence>
<keyword evidence="22" id="KW-0636">Prenylation</keyword>
<feature type="compositionally biased region" description="Low complexity" evidence="26">
    <location>
        <begin position="119"/>
        <end position="131"/>
    </location>
</feature>
<reference evidence="27" key="1">
    <citation type="submission" date="2018-03" db="EMBL/GenBank/DDBJ databases">
        <title>ARS-UCD1.2.</title>
        <authorList>
            <person name="Rosen B.D."/>
            <person name="Bickhart D.M."/>
            <person name="Koren S."/>
            <person name="Schnabel R.D."/>
            <person name="Hall R."/>
            <person name="Zimin A."/>
            <person name="Dreischer C."/>
            <person name="Schultheiss S."/>
            <person name="Schroeder S.G."/>
            <person name="Elsik C.G."/>
            <person name="Couldrey C."/>
            <person name="Liu G.E."/>
            <person name="Van Tassell C.P."/>
            <person name="Phillippy A.M."/>
            <person name="Smith T.P.L."/>
            <person name="Medrano J.F."/>
        </authorList>
    </citation>
    <scope>NUCLEOTIDE SEQUENCE [LARGE SCALE GENOMIC DNA]</scope>
    <source>
        <strain evidence="27">Hereford</strain>
    </source>
</reference>
<dbReference type="SMART" id="SM00176">
    <property type="entry name" value="RAN"/>
    <property type="match status" value="1"/>
</dbReference>
<dbReference type="InterPro" id="IPR050227">
    <property type="entry name" value="Rab"/>
</dbReference>
<evidence type="ECO:0000256" key="15">
    <source>
        <dbReference type="ARBA" id="ARBA00022801"/>
    </source>
</evidence>
<evidence type="ECO:0000256" key="24">
    <source>
        <dbReference type="ARBA" id="ARBA00047660"/>
    </source>
</evidence>
<dbReference type="PANTHER" id="PTHR47977">
    <property type="entry name" value="RAS-RELATED PROTEIN RAB"/>
    <property type="match status" value="1"/>
</dbReference>
<evidence type="ECO:0000256" key="5">
    <source>
        <dbReference type="ARBA" id="ARBA00004342"/>
    </source>
</evidence>
<evidence type="ECO:0000256" key="2">
    <source>
        <dbReference type="ARBA" id="ARBA00004132"/>
    </source>
</evidence>
<dbReference type="SUPFAM" id="SSF52540">
    <property type="entry name" value="P-loop containing nucleoside triphosphate hydrolases"/>
    <property type="match status" value="1"/>
</dbReference>
<dbReference type="PROSITE" id="PS51419">
    <property type="entry name" value="RAB"/>
    <property type="match status" value="1"/>
</dbReference>
<dbReference type="Proteomes" id="UP000009136">
    <property type="component" value="Chromosome 17"/>
</dbReference>
<evidence type="ECO:0000256" key="11">
    <source>
        <dbReference type="ARBA" id="ARBA00022553"/>
    </source>
</evidence>
<dbReference type="PROSITE" id="PS51421">
    <property type="entry name" value="RAS"/>
    <property type="match status" value="1"/>
</dbReference>
<keyword evidence="16" id="KW-0460">Magnesium</keyword>
<evidence type="ECO:0000256" key="21">
    <source>
        <dbReference type="ARBA" id="ARBA00023288"/>
    </source>
</evidence>
<feature type="compositionally biased region" description="Low complexity" evidence="26">
    <location>
        <begin position="203"/>
        <end position="212"/>
    </location>
</feature>
<dbReference type="SMART" id="SM00173">
    <property type="entry name" value="RAS"/>
    <property type="match status" value="1"/>
</dbReference>
<evidence type="ECO:0000256" key="16">
    <source>
        <dbReference type="ARBA" id="ARBA00022842"/>
    </source>
</evidence>
<dbReference type="GO" id="GO:0015031">
    <property type="term" value="P:protein transport"/>
    <property type="evidence" value="ECO:0007669"/>
    <property type="project" value="UniProtKB-KW"/>
</dbReference>
<feature type="region of interest" description="Disordered" evidence="26">
    <location>
        <begin position="1"/>
        <end position="23"/>
    </location>
</feature>
<evidence type="ECO:0000256" key="6">
    <source>
        <dbReference type="ARBA" id="ARBA00004600"/>
    </source>
</evidence>
<dbReference type="GO" id="GO:0005886">
    <property type="term" value="C:plasma membrane"/>
    <property type="evidence" value="ECO:0007669"/>
    <property type="project" value="UniProtKB-SubCell"/>
</dbReference>
<comment type="cofactor">
    <cofactor evidence="1">
        <name>Mg(2+)</name>
        <dbReference type="ChEBI" id="CHEBI:18420"/>
    </cofactor>
</comment>
<dbReference type="GlyGen" id="A0AAA9TWE6">
    <property type="glycosylation" value="1 site"/>
</dbReference>
<comment type="similarity">
    <text evidence="7">Belongs to the small GTPase superfamily. Rab family.</text>
</comment>
<evidence type="ECO:0000256" key="12">
    <source>
        <dbReference type="ARBA" id="ARBA00022723"/>
    </source>
</evidence>
<evidence type="ECO:0000256" key="23">
    <source>
        <dbReference type="ARBA" id="ARBA00023329"/>
    </source>
</evidence>
<dbReference type="SMART" id="SM00174">
    <property type="entry name" value="RHO"/>
    <property type="match status" value="1"/>
</dbReference>
<dbReference type="FunFam" id="3.40.50.300:FF:000404">
    <property type="entry name" value="Putative ras-related protein Rab-35"/>
    <property type="match status" value="1"/>
</dbReference>
<dbReference type="GO" id="GO:0046872">
    <property type="term" value="F:metal ion binding"/>
    <property type="evidence" value="ECO:0007669"/>
    <property type="project" value="UniProtKB-KW"/>
</dbReference>
<comment type="subcellular location">
    <subcellularLocation>
        <location evidence="5">Cell membrane</location>
        <topology evidence="5">Lipid-anchor</topology>
        <orientation evidence="5">Cytoplasmic side</orientation>
    </subcellularLocation>
    <subcellularLocation>
        <location evidence="2">Cytoplasmic vesicle</location>
        <location evidence="2">Clathrin-coated vesicle</location>
    </subcellularLocation>
    <subcellularLocation>
        <location evidence="3">Endosome</location>
    </subcellularLocation>
    <subcellularLocation>
        <location evidence="4">Melanosome</location>
    </subcellularLocation>
    <subcellularLocation>
        <location evidence="6">Membrane</location>
        <location evidence="6">Clathrin-coated pit</location>
    </subcellularLocation>
</comment>
<dbReference type="Ensembl" id="ENSBTAT00000096693.1">
    <property type="protein sequence ID" value="ENSBTAP00000101501.1"/>
    <property type="gene ID" value="ENSBTAG00000022044.6"/>
</dbReference>
<organism evidence="27 28">
    <name type="scientific">Bos taurus</name>
    <name type="common">Bovine</name>
    <dbReference type="NCBI Taxonomy" id="9913"/>
    <lineage>
        <taxon>Eukaryota</taxon>
        <taxon>Metazoa</taxon>
        <taxon>Chordata</taxon>
        <taxon>Craniata</taxon>
        <taxon>Vertebrata</taxon>
        <taxon>Euteleostomi</taxon>
        <taxon>Mammalia</taxon>
        <taxon>Eutheria</taxon>
        <taxon>Laurasiatheria</taxon>
        <taxon>Artiodactyla</taxon>
        <taxon>Ruminantia</taxon>
        <taxon>Pecora</taxon>
        <taxon>Bovidae</taxon>
        <taxon>Bovinae</taxon>
        <taxon>Bos</taxon>
    </lineage>
</organism>
<evidence type="ECO:0000256" key="1">
    <source>
        <dbReference type="ARBA" id="ARBA00001946"/>
    </source>
</evidence>
<reference evidence="27" key="2">
    <citation type="submission" date="2025-08" db="UniProtKB">
        <authorList>
            <consortium name="Ensembl"/>
        </authorList>
    </citation>
    <scope>IDENTIFICATION</scope>
    <source>
        <strain evidence="27">Hereford</strain>
    </source>
</reference>
<evidence type="ECO:0000256" key="22">
    <source>
        <dbReference type="ARBA" id="ARBA00023289"/>
    </source>
</evidence>
<evidence type="ECO:0000256" key="8">
    <source>
        <dbReference type="ARBA" id="ARBA00011984"/>
    </source>
</evidence>
<dbReference type="GeneTree" id="ENSGT00940000158557"/>
<dbReference type="GO" id="GO:0005905">
    <property type="term" value="C:clathrin-coated pit"/>
    <property type="evidence" value="ECO:0007669"/>
    <property type="project" value="UniProtKB-SubCell"/>
</dbReference>
<feature type="region of interest" description="Disordered" evidence="26">
    <location>
        <begin position="174"/>
        <end position="221"/>
    </location>
</feature>
<feature type="compositionally biased region" description="Pro residues" evidence="26">
    <location>
        <begin position="188"/>
        <end position="197"/>
    </location>
</feature>
<evidence type="ECO:0000256" key="3">
    <source>
        <dbReference type="ARBA" id="ARBA00004177"/>
    </source>
</evidence>
<evidence type="ECO:0000256" key="26">
    <source>
        <dbReference type="SAM" id="MobiDB-lite"/>
    </source>
</evidence>
<dbReference type="EC" id="3.6.5.2" evidence="8"/>
<keyword evidence="11" id="KW-0597">Phosphoprotein</keyword>
<keyword evidence="14" id="KW-0967">Endosome</keyword>
<dbReference type="PRINTS" id="PR00449">
    <property type="entry name" value="RASTRNSFRMNG"/>
</dbReference>